<evidence type="ECO:0000313" key="2">
    <source>
        <dbReference type="Proteomes" id="UP001628193"/>
    </source>
</evidence>
<protein>
    <recommendedName>
        <fullName evidence="3">Transposase</fullName>
    </recommendedName>
</protein>
<proteinExistence type="predicted"/>
<dbReference type="Proteomes" id="UP001628193">
    <property type="component" value="Unassembled WGS sequence"/>
</dbReference>
<reference evidence="1 2" key="1">
    <citation type="submission" date="2024-05" db="EMBL/GenBank/DDBJ databases">
        <authorList>
            <consortium name="Candidatus Magnetaquicoccaceae bacterium FCR-1 genome sequencing consortium"/>
            <person name="Shimoshige H."/>
            <person name="Shimamura S."/>
            <person name="Taoka A."/>
            <person name="Kobayashi H."/>
            <person name="Maekawa T."/>
        </authorList>
    </citation>
    <scope>NUCLEOTIDE SEQUENCE [LARGE SCALE GENOMIC DNA]</scope>
    <source>
        <strain evidence="1 2">FCR-1</strain>
    </source>
</reference>
<name>A0ABQ0C704_9PROT</name>
<gene>
    <name evidence="1" type="ORF">SIID45300_00977</name>
</gene>
<organism evidence="1 2">
    <name type="scientific">Candidatus Magnetaquiglobus chichijimensis</name>
    <dbReference type="NCBI Taxonomy" id="3141448"/>
    <lineage>
        <taxon>Bacteria</taxon>
        <taxon>Pseudomonadati</taxon>
        <taxon>Pseudomonadota</taxon>
        <taxon>Magnetococcia</taxon>
        <taxon>Magnetococcales</taxon>
        <taxon>Candidatus Magnetaquicoccaceae</taxon>
        <taxon>Candidatus Magnetaquiglobus</taxon>
    </lineage>
</organism>
<accession>A0ABQ0C704</accession>
<keyword evidence="2" id="KW-1185">Reference proteome</keyword>
<reference evidence="1 2" key="2">
    <citation type="submission" date="2024-09" db="EMBL/GenBank/DDBJ databases">
        <title>Draft genome sequence of Candidatus Magnetaquicoccaceae bacterium FCR-1.</title>
        <authorList>
            <person name="Shimoshige H."/>
            <person name="Shimamura S."/>
            <person name="Taoka A."/>
            <person name="Kobayashi H."/>
            <person name="Maekawa T."/>
        </authorList>
    </citation>
    <scope>NUCLEOTIDE SEQUENCE [LARGE SCALE GENOMIC DNA]</scope>
    <source>
        <strain evidence="1 2">FCR-1</strain>
    </source>
</reference>
<evidence type="ECO:0008006" key="3">
    <source>
        <dbReference type="Google" id="ProtNLM"/>
    </source>
</evidence>
<dbReference type="EMBL" id="BAAFGK010000004">
    <property type="protein sequence ID" value="GAB0056669.1"/>
    <property type="molecule type" value="Genomic_DNA"/>
</dbReference>
<comment type="caution">
    <text evidence="1">The sequence shown here is derived from an EMBL/GenBank/DDBJ whole genome shotgun (WGS) entry which is preliminary data.</text>
</comment>
<evidence type="ECO:0000313" key="1">
    <source>
        <dbReference type="EMBL" id="GAB0056669.1"/>
    </source>
</evidence>
<sequence>MLRGVRGAPSIRQINAKSFYRWRKKLMLSGDLPVQSAAPIFQCLEMMPSPAVLEEVLSPGCCKTELSCERVGTPEAVLEVMTRCYWASGEVNHCGRGFLRRPQS</sequence>